<reference evidence="15" key="1">
    <citation type="submission" date="2016-06" db="EMBL/GenBank/DDBJ databases">
        <authorList>
            <person name="Varghese N."/>
            <person name="Submissions Spin"/>
        </authorList>
    </citation>
    <scope>NUCLEOTIDE SEQUENCE [LARGE SCALE GENOMIC DNA]</scope>
    <source>
        <strain evidence="15">DSM 45160</strain>
    </source>
</reference>
<evidence type="ECO:0000256" key="1">
    <source>
        <dbReference type="ARBA" id="ARBA00001342"/>
    </source>
</evidence>
<comment type="cofactor">
    <cofactor evidence="2">
        <name>a divalent metal cation</name>
        <dbReference type="ChEBI" id="CHEBI:60240"/>
    </cofactor>
</comment>
<dbReference type="CDD" id="cd16841">
    <property type="entry name" value="RraA_family"/>
    <property type="match status" value="1"/>
</dbReference>
<dbReference type="EMBL" id="LT607409">
    <property type="protein sequence ID" value="SCF08042.1"/>
    <property type="molecule type" value="Genomic_DNA"/>
</dbReference>
<feature type="binding site" evidence="13">
    <location>
        <position position="115"/>
    </location>
    <ligand>
        <name>substrate</name>
    </ligand>
</feature>
<evidence type="ECO:0000256" key="4">
    <source>
        <dbReference type="ARBA" id="ARBA00011233"/>
    </source>
</evidence>
<feature type="binding site" evidence="13">
    <location>
        <position position="116"/>
    </location>
    <ligand>
        <name>Mg(2+)</name>
        <dbReference type="ChEBI" id="CHEBI:18420"/>
    </ligand>
</feature>
<evidence type="ECO:0000313" key="15">
    <source>
        <dbReference type="Proteomes" id="UP000198224"/>
    </source>
</evidence>
<dbReference type="GO" id="GO:0046872">
    <property type="term" value="F:metal ion binding"/>
    <property type="evidence" value="ECO:0007669"/>
    <property type="project" value="UniProtKB-KW"/>
</dbReference>
<organism evidence="14 15">
    <name type="scientific">Micromonospora chokoriensis</name>
    <dbReference type="NCBI Taxonomy" id="356851"/>
    <lineage>
        <taxon>Bacteria</taxon>
        <taxon>Bacillati</taxon>
        <taxon>Actinomycetota</taxon>
        <taxon>Actinomycetes</taxon>
        <taxon>Micromonosporales</taxon>
        <taxon>Micromonosporaceae</taxon>
        <taxon>Micromonospora</taxon>
    </lineage>
</organism>
<evidence type="ECO:0000256" key="3">
    <source>
        <dbReference type="ARBA" id="ARBA00008621"/>
    </source>
</evidence>
<evidence type="ECO:0000313" key="14">
    <source>
        <dbReference type="EMBL" id="SCF08042.1"/>
    </source>
</evidence>
<protein>
    <recommendedName>
        <fullName evidence="7">Putative 4-hydroxy-4-methyl-2-oxoglutarate aldolase</fullName>
        <ecNumber evidence="6">4.1.1.112</ecNumber>
        <ecNumber evidence="5">4.1.3.17</ecNumber>
    </recommendedName>
    <alternativeName>
        <fullName evidence="11">Oxaloacetate decarboxylase</fullName>
    </alternativeName>
    <alternativeName>
        <fullName evidence="9">Regulator of ribonuclease activity homolog</fullName>
    </alternativeName>
    <alternativeName>
        <fullName evidence="10">RraA-like protein</fullName>
    </alternativeName>
</protein>
<feature type="binding site" evidence="13">
    <location>
        <begin position="93"/>
        <end position="96"/>
    </location>
    <ligand>
        <name>substrate</name>
    </ligand>
</feature>
<evidence type="ECO:0000256" key="11">
    <source>
        <dbReference type="ARBA" id="ARBA00032305"/>
    </source>
</evidence>
<evidence type="ECO:0000256" key="12">
    <source>
        <dbReference type="ARBA" id="ARBA00047973"/>
    </source>
</evidence>
<evidence type="ECO:0000256" key="13">
    <source>
        <dbReference type="PIRSR" id="PIRSR605493-1"/>
    </source>
</evidence>
<comment type="cofactor">
    <cofactor evidence="13">
        <name>Mg(2+)</name>
        <dbReference type="ChEBI" id="CHEBI:18420"/>
    </cofactor>
</comment>
<dbReference type="Gene3D" id="3.50.30.40">
    <property type="entry name" value="Ribonuclease E inhibitor RraA/RraA-like"/>
    <property type="match status" value="1"/>
</dbReference>
<evidence type="ECO:0000256" key="9">
    <source>
        <dbReference type="ARBA" id="ARBA00029596"/>
    </source>
</evidence>
<dbReference type="Pfam" id="PF03737">
    <property type="entry name" value="RraA-like"/>
    <property type="match status" value="1"/>
</dbReference>
<dbReference type="GO" id="GO:0008948">
    <property type="term" value="F:oxaloacetate decarboxylase activity"/>
    <property type="evidence" value="ECO:0007669"/>
    <property type="project" value="UniProtKB-EC"/>
</dbReference>
<dbReference type="PANTHER" id="PTHR33254">
    <property type="entry name" value="4-HYDROXY-4-METHYL-2-OXOGLUTARATE ALDOLASE 3-RELATED"/>
    <property type="match status" value="1"/>
</dbReference>
<evidence type="ECO:0000256" key="7">
    <source>
        <dbReference type="ARBA" id="ARBA00016549"/>
    </source>
</evidence>
<dbReference type="GO" id="GO:0047443">
    <property type="term" value="F:4-hydroxy-4-methyl-2-oxoglutarate aldolase activity"/>
    <property type="evidence" value="ECO:0007669"/>
    <property type="project" value="UniProtKB-EC"/>
</dbReference>
<dbReference type="SUPFAM" id="SSF89562">
    <property type="entry name" value="RraA-like"/>
    <property type="match status" value="1"/>
</dbReference>
<gene>
    <name evidence="14" type="ORF">GA0070612_3614</name>
</gene>
<dbReference type="InterPro" id="IPR005493">
    <property type="entry name" value="RraA/RraA-like"/>
</dbReference>
<comment type="function">
    <text evidence="8">Catalyzes the aldol cleavage of 4-hydroxy-4-methyl-2-oxoglutarate (HMG) into 2 molecules of pyruvate. Also contains a secondary oxaloacetate (OAA) decarboxylase activity due to the common pyruvate enolate transition state formed following C-C bond cleavage in the retro-aldol and decarboxylation reactions.</text>
</comment>
<proteinExistence type="inferred from homology"/>
<dbReference type="PANTHER" id="PTHR33254:SF4">
    <property type="entry name" value="4-HYDROXY-4-METHYL-2-OXOGLUTARATE ALDOLASE 3-RELATED"/>
    <property type="match status" value="1"/>
</dbReference>
<sequence>MTSAHDAADVDPTVIGTLAAAGVATVYEAAGRRGLIDVDLVQVVPGSRVAGVARTVVCGQGDNRAVHEAMTLVRPGEVLVLTMPEPAPVALIGELLATQARVAGAAGVLVDAAVRDVDDLRTLGLPVWARWCRVRGATKRERGSLDVPVSVGGATVGPGDIMVLDADGAVVVRRTSADAVAAATRSRTARETGLRARLEAGEFSYDLHGMRTEDEPRGR</sequence>
<dbReference type="Proteomes" id="UP000198224">
    <property type="component" value="Chromosome I"/>
</dbReference>
<name>A0A1C4XIA3_9ACTN</name>
<dbReference type="AlphaFoldDB" id="A0A1C4XIA3"/>
<evidence type="ECO:0000256" key="2">
    <source>
        <dbReference type="ARBA" id="ARBA00001968"/>
    </source>
</evidence>
<comment type="catalytic activity">
    <reaction evidence="12">
        <text>oxaloacetate + H(+) = pyruvate + CO2</text>
        <dbReference type="Rhea" id="RHEA:15641"/>
        <dbReference type="ChEBI" id="CHEBI:15361"/>
        <dbReference type="ChEBI" id="CHEBI:15378"/>
        <dbReference type="ChEBI" id="CHEBI:16452"/>
        <dbReference type="ChEBI" id="CHEBI:16526"/>
        <dbReference type="EC" id="4.1.1.112"/>
    </reaction>
</comment>
<dbReference type="EC" id="4.1.3.17" evidence="5"/>
<comment type="catalytic activity">
    <reaction evidence="1">
        <text>4-hydroxy-4-methyl-2-oxoglutarate = 2 pyruvate</text>
        <dbReference type="Rhea" id="RHEA:22748"/>
        <dbReference type="ChEBI" id="CHEBI:15361"/>
        <dbReference type="ChEBI" id="CHEBI:58276"/>
        <dbReference type="EC" id="4.1.3.17"/>
    </reaction>
</comment>
<keyword evidence="15" id="KW-1185">Reference proteome</keyword>
<evidence type="ECO:0000256" key="5">
    <source>
        <dbReference type="ARBA" id="ARBA00012213"/>
    </source>
</evidence>
<keyword evidence="13" id="KW-0479">Metal-binding</keyword>
<dbReference type="EC" id="4.1.1.112" evidence="6"/>
<comment type="similarity">
    <text evidence="3">Belongs to the class II aldolase/RraA-like family.</text>
</comment>
<dbReference type="InterPro" id="IPR036704">
    <property type="entry name" value="RraA/RraA-like_sf"/>
</dbReference>
<evidence type="ECO:0000256" key="10">
    <source>
        <dbReference type="ARBA" id="ARBA00030169"/>
    </source>
</evidence>
<accession>A0A1C4XIA3</accession>
<dbReference type="RefSeq" id="WP_197699174.1">
    <property type="nucleotide sequence ID" value="NZ_LT607409.1"/>
</dbReference>
<keyword evidence="13" id="KW-0460">Magnesium</keyword>
<comment type="subunit">
    <text evidence="4">Homotrimer.</text>
</comment>
<evidence type="ECO:0000256" key="8">
    <source>
        <dbReference type="ARBA" id="ARBA00025046"/>
    </source>
</evidence>
<evidence type="ECO:0000256" key="6">
    <source>
        <dbReference type="ARBA" id="ARBA00012947"/>
    </source>
</evidence>